<dbReference type="AlphaFoldDB" id="A0A8J6DXA7"/>
<accession>A0A8J6DXA7</accession>
<sequence length="189" mass="20446">MTSIWYETVEGEQAYKALLAERFSRKQFDRHLSLAVIGSGCTTICDMLCCPFERPPNRGETIGMHQRVALFPLNGTESARVVLFDTGEWSLSRYKHLVGHISEAAATLLVLPLGHPSLTSHSRLVEAMGNLPGTLPTKPVVVIVTTTNDAPVTAGGLAEVMRDTPYVVAGPYGPRTAATVLWKALSLGK</sequence>
<keyword evidence="2" id="KW-1185">Reference proteome</keyword>
<protein>
    <submittedName>
        <fullName evidence="1">Uncharacterized protein</fullName>
    </submittedName>
</protein>
<dbReference type="Proteomes" id="UP000717585">
    <property type="component" value="Unassembled WGS sequence"/>
</dbReference>
<proteinExistence type="predicted"/>
<evidence type="ECO:0000313" key="2">
    <source>
        <dbReference type="Proteomes" id="UP000717585"/>
    </source>
</evidence>
<evidence type="ECO:0000313" key="1">
    <source>
        <dbReference type="EMBL" id="KAG9389784.1"/>
    </source>
</evidence>
<organism evidence="1 2">
    <name type="scientific">Carpediemonas membranifera</name>
    <dbReference type="NCBI Taxonomy" id="201153"/>
    <lineage>
        <taxon>Eukaryota</taxon>
        <taxon>Metamonada</taxon>
        <taxon>Carpediemonas-like organisms</taxon>
        <taxon>Carpediemonas</taxon>
    </lineage>
</organism>
<reference evidence="1" key="1">
    <citation type="submission" date="2021-05" db="EMBL/GenBank/DDBJ databases">
        <title>A free-living protist that lacks canonical eukaryotic 1 DNA replication and segregation systems.</title>
        <authorList>
            <person name="Salas-Leiva D.E."/>
            <person name="Tromer E.C."/>
            <person name="Curtis B.A."/>
            <person name="Jerlstrom-Hultqvist J."/>
            <person name="Kolisko M."/>
            <person name="Yi Z."/>
            <person name="Salas-Leiva J.S."/>
            <person name="Gallot-Lavallee L."/>
            <person name="Kops G.J.P.L."/>
            <person name="Archibald J.M."/>
            <person name="Simpson A.G.B."/>
            <person name="Roger A.J."/>
        </authorList>
    </citation>
    <scope>NUCLEOTIDE SEQUENCE</scope>
    <source>
        <strain evidence="1">BICM</strain>
    </source>
</reference>
<name>A0A8J6DXA7_9EUKA</name>
<dbReference type="EMBL" id="JAHDYR010000067">
    <property type="protein sequence ID" value="KAG9389784.1"/>
    <property type="molecule type" value="Genomic_DNA"/>
</dbReference>
<gene>
    <name evidence="1" type="ORF">J8273_8462</name>
</gene>
<comment type="caution">
    <text evidence="1">The sequence shown here is derived from an EMBL/GenBank/DDBJ whole genome shotgun (WGS) entry which is preliminary data.</text>
</comment>